<keyword evidence="11 13" id="KW-0472">Membrane</keyword>
<evidence type="ECO:0000256" key="6">
    <source>
        <dbReference type="ARBA" id="ARBA00022692"/>
    </source>
</evidence>
<dbReference type="PANTHER" id="PTHR30529">
    <property type="entry name" value="CYTOCHROME B561"/>
    <property type="match status" value="1"/>
</dbReference>
<keyword evidence="10" id="KW-0408">Iron</keyword>
<dbReference type="Pfam" id="PF01292">
    <property type="entry name" value="Ni_hydr_CYTB"/>
    <property type="match status" value="1"/>
</dbReference>
<proteinExistence type="inferred from homology"/>
<protein>
    <submittedName>
        <fullName evidence="15">Cytochrome b</fullName>
    </submittedName>
</protein>
<feature type="transmembrane region" description="Helical" evidence="13">
    <location>
        <begin position="44"/>
        <end position="65"/>
    </location>
</feature>
<evidence type="ECO:0000256" key="12">
    <source>
        <dbReference type="ARBA" id="ARBA00037975"/>
    </source>
</evidence>
<dbReference type="InterPro" id="IPR016174">
    <property type="entry name" value="Di-haem_cyt_TM"/>
</dbReference>
<keyword evidence="6 13" id="KW-0812">Transmembrane</keyword>
<evidence type="ECO:0000256" key="3">
    <source>
        <dbReference type="ARBA" id="ARBA00022448"/>
    </source>
</evidence>
<evidence type="ECO:0000313" key="16">
    <source>
        <dbReference type="Proteomes" id="UP000253769"/>
    </source>
</evidence>
<keyword evidence="3" id="KW-0813">Transport</keyword>
<dbReference type="Proteomes" id="UP000253769">
    <property type="component" value="Unassembled WGS sequence"/>
</dbReference>
<gene>
    <name evidence="15" type="ORF">DV711_15710</name>
</gene>
<dbReference type="GO" id="GO:0020037">
    <property type="term" value="F:heme binding"/>
    <property type="evidence" value="ECO:0007669"/>
    <property type="project" value="TreeGrafter"/>
</dbReference>
<evidence type="ECO:0000256" key="1">
    <source>
        <dbReference type="ARBA" id="ARBA00001970"/>
    </source>
</evidence>
<keyword evidence="9 13" id="KW-1133">Transmembrane helix</keyword>
<dbReference type="InterPro" id="IPR052168">
    <property type="entry name" value="Cytochrome_b561_oxidase"/>
</dbReference>
<name>A0A369WCI3_9GAMM</name>
<evidence type="ECO:0000256" key="4">
    <source>
        <dbReference type="ARBA" id="ARBA00022475"/>
    </source>
</evidence>
<dbReference type="GO" id="GO:0046872">
    <property type="term" value="F:metal ion binding"/>
    <property type="evidence" value="ECO:0007669"/>
    <property type="project" value="UniProtKB-KW"/>
</dbReference>
<evidence type="ECO:0000256" key="10">
    <source>
        <dbReference type="ARBA" id="ARBA00023004"/>
    </source>
</evidence>
<evidence type="ECO:0000256" key="11">
    <source>
        <dbReference type="ARBA" id="ARBA00023136"/>
    </source>
</evidence>
<evidence type="ECO:0000256" key="13">
    <source>
        <dbReference type="SAM" id="Phobius"/>
    </source>
</evidence>
<evidence type="ECO:0000256" key="2">
    <source>
        <dbReference type="ARBA" id="ARBA00004651"/>
    </source>
</evidence>
<dbReference type="RefSeq" id="WP_114696661.1">
    <property type="nucleotide sequence ID" value="NZ_QQOH01000004.1"/>
</dbReference>
<dbReference type="AlphaFoldDB" id="A0A369WCI3"/>
<sequence>MTDTKERLSAVTVKLHWIIAVAMIFLTALGIIMEEFELHQLFDLHISLGVLLLLLVIPRLVWRYRNGWPEPAGNYTRFEHLSGKLVHWLLLLATLLMPLSGILMAIAVGHGLHVFGLMLYPESLDPANPGEVIMLSEPLQQLGEGIHELGADVLPLAIGLHIVGALKHHFVDKDETLRRMLGLAPR</sequence>
<dbReference type="PANTHER" id="PTHR30529:SF7">
    <property type="entry name" value="CYTOCHROME B561 BACTERIAL_NI-HYDROGENASE DOMAIN-CONTAINING PROTEIN"/>
    <property type="match status" value="1"/>
</dbReference>
<evidence type="ECO:0000313" key="15">
    <source>
        <dbReference type="EMBL" id="RDE19041.1"/>
    </source>
</evidence>
<keyword evidence="4" id="KW-1003">Cell membrane</keyword>
<organism evidence="15 16">
    <name type="scientific">Motiliproteus coralliicola</name>
    <dbReference type="NCBI Taxonomy" id="2283196"/>
    <lineage>
        <taxon>Bacteria</taxon>
        <taxon>Pseudomonadati</taxon>
        <taxon>Pseudomonadota</taxon>
        <taxon>Gammaproteobacteria</taxon>
        <taxon>Oceanospirillales</taxon>
        <taxon>Oceanospirillaceae</taxon>
        <taxon>Motiliproteus</taxon>
    </lineage>
</organism>
<comment type="cofactor">
    <cofactor evidence="1">
        <name>heme b</name>
        <dbReference type="ChEBI" id="CHEBI:60344"/>
    </cofactor>
</comment>
<evidence type="ECO:0000256" key="5">
    <source>
        <dbReference type="ARBA" id="ARBA00022617"/>
    </source>
</evidence>
<comment type="similarity">
    <text evidence="12">Belongs to the cytochrome b561 family.</text>
</comment>
<accession>A0A369WCI3</accession>
<dbReference type="GO" id="GO:0009055">
    <property type="term" value="F:electron transfer activity"/>
    <property type="evidence" value="ECO:0007669"/>
    <property type="project" value="InterPro"/>
</dbReference>
<dbReference type="OrthoDB" id="9793784at2"/>
<reference evidence="15 16" key="1">
    <citation type="submission" date="2018-07" db="EMBL/GenBank/DDBJ databases">
        <title>Motiliproteus coralliicola sp. nov., a bacterium isolated from Coral.</title>
        <authorList>
            <person name="Wang G."/>
        </authorList>
    </citation>
    <scope>NUCLEOTIDE SEQUENCE [LARGE SCALE GENOMIC DNA]</scope>
    <source>
        <strain evidence="15 16">C34</strain>
    </source>
</reference>
<keyword evidence="8" id="KW-0249">Electron transport</keyword>
<feature type="transmembrane region" description="Helical" evidence="13">
    <location>
        <begin position="85"/>
        <end position="108"/>
    </location>
</feature>
<comment type="caution">
    <text evidence="15">The sequence shown here is derived from an EMBL/GenBank/DDBJ whole genome shotgun (WGS) entry which is preliminary data.</text>
</comment>
<feature type="transmembrane region" description="Helical" evidence="13">
    <location>
        <begin position="15"/>
        <end position="32"/>
    </location>
</feature>
<keyword evidence="5" id="KW-0349">Heme</keyword>
<evidence type="ECO:0000256" key="8">
    <source>
        <dbReference type="ARBA" id="ARBA00022982"/>
    </source>
</evidence>
<evidence type="ECO:0000259" key="14">
    <source>
        <dbReference type="Pfam" id="PF01292"/>
    </source>
</evidence>
<keyword evidence="7" id="KW-0479">Metal-binding</keyword>
<dbReference type="SUPFAM" id="SSF81342">
    <property type="entry name" value="Transmembrane di-heme cytochromes"/>
    <property type="match status" value="1"/>
</dbReference>
<dbReference type="GO" id="GO:0022904">
    <property type="term" value="P:respiratory electron transport chain"/>
    <property type="evidence" value="ECO:0007669"/>
    <property type="project" value="InterPro"/>
</dbReference>
<feature type="domain" description="Cytochrome b561 bacterial/Ni-hydrogenase" evidence="14">
    <location>
        <begin position="9"/>
        <end position="182"/>
    </location>
</feature>
<comment type="subcellular location">
    <subcellularLocation>
        <location evidence="2">Cell membrane</location>
        <topology evidence="2">Multi-pass membrane protein</topology>
    </subcellularLocation>
</comment>
<keyword evidence="16" id="KW-1185">Reference proteome</keyword>
<evidence type="ECO:0000256" key="7">
    <source>
        <dbReference type="ARBA" id="ARBA00022723"/>
    </source>
</evidence>
<dbReference type="GO" id="GO:0005886">
    <property type="term" value="C:plasma membrane"/>
    <property type="evidence" value="ECO:0007669"/>
    <property type="project" value="UniProtKB-SubCell"/>
</dbReference>
<evidence type="ECO:0000256" key="9">
    <source>
        <dbReference type="ARBA" id="ARBA00022989"/>
    </source>
</evidence>
<dbReference type="EMBL" id="QQOH01000004">
    <property type="protein sequence ID" value="RDE19041.1"/>
    <property type="molecule type" value="Genomic_DNA"/>
</dbReference>
<dbReference type="InterPro" id="IPR011577">
    <property type="entry name" value="Cyt_b561_bac/Ni-Hgenase"/>
</dbReference>